<accession>A0A1T5H3Z1</accession>
<dbReference type="InterPro" id="IPR046525">
    <property type="entry name" value="DUF6702"/>
</dbReference>
<dbReference type="EMBL" id="FUZA01000008">
    <property type="protein sequence ID" value="SKC15260.1"/>
    <property type="molecule type" value="Genomic_DNA"/>
</dbReference>
<protein>
    <submittedName>
        <fullName evidence="1">Uncharacterized protein</fullName>
    </submittedName>
</protein>
<dbReference type="Pfam" id="PF20420">
    <property type="entry name" value="DUF6702"/>
    <property type="match status" value="1"/>
</dbReference>
<dbReference type="Proteomes" id="UP000190897">
    <property type="component" value="Unassembled WGS sequence"/>
</dbReference>
<reference evidence="2" key="1">
    <citation type="submission" date="2017-02" db="EMBL/GenBank/DDBJ databases">
        <authorList>
            <person name="Varghese N."/>
            <person name="Submissions S."/>
        </authorList>
    </citation>
    <scope>NUCLEOTIDE SEQUENCE [LARGE SCALE GENOMIC DNA]</scope>
    <source>
        <strain evidence="2">DSM 22270</strain>
    </source>
</reference>
<organism evidence="1 2">
    <name type="scientific">Dyadobacter psychrophilus</name>
    <dbReference type="NCBI Taxonomy" id="651661"/>
    <lineage>
        <taxon>Bacteria</taxon>
        <taxon>Pseudomonadati</taxon>
        <taxon>Bacteroidota</taxon>
        <taxon>Cytophagia</taxon>
        <taxon>Cytophagales</taxon>
        <taxon>Spirosomataceae</taxon>
        <taxon>Dyadobacter</taxon>
    </lineage>
</organism>
<name>A0A1T5H3Z1_9BACT</name>
<evidence type="ECO:0000313" key="2">
    <source>
        <dbReference type="Proteomes" id="UP000190897"/>
    </source>
</evidence>
<dbReference type="AlphaFoldDB" id="A0A1T5H3Z1"/>
<keyword evidence="2" id="KW-1185">Reference proteome</keyword>
<sequence>MMSGKPYSNIFFKKNKERTKSLILLPFLIFFVFTLSSSVHDYHVSVTQMQYNPALKTFEVSIRMFTDDLERALSQRGLAQGNEKQRVVIKNDDKNDPLVERYVLKSFVLTDSQKKPVAIKYVGKEQEEDATWVYLEIPFQGPLNGCKLQNSTLMEVFDDQVNMTNIKNASEKRTFLFKKGQAVHIL</sequence>
<proteinExistence type="predicted"/>
<gene>
    <name evidence="1" type="ORF">SAMN05660293_04818</name>
</gene>
<dbReference type="STRING" id="651661.SAMN05660293_04818"/>
<evidence type="ECO:0000313" key="1">
    <source>
        <dbReference type="EMBL" id="SKC15260.1"/>
    </source>
</evidence>